<gene>
    <name evidence="1" type="ORF">SAMN05216251_12297</name>
</gene>
<sequence>MVELAAPAPRTPRDDEHAALDVSWTFSLSRVRGSDELAARMTRAALDTLGGPYGAVGPLLTDAASVACAYLVAHSVARRYRVTLGVDGGHCAVAVTDYGYDHTPPPGGTGGRVPEPDRAAARDLCRRLAESAVDGVQVHHAVDGAVLIRFRAQCPTAPPAAPDSSRSPGARG</sequence>
<evidence type="ECO:0000313" key="1">
    <source>
        <dbReference type="EMBL" id="SFF64247.1"/>
    </source>
</evidence>
<evidence type="ECO:0008006" key="3">
    <source>
        <dbReference type="Google" id="ProtNLM"/>
    </source>
</evidence>
<reference evidence="1 2" key="1">
    <citation type="submission" date="2016-10" db="EMBL/GenBank/DDBJ databases">
        <authorList>
            <person name="de Groot N.N."/>
        </authorList>
    </citation>
    <scope>NUCLEOTIDE SEQUENCE [LARGE SCALE GENOMIC DNA]</scope>
    <source>
        <strain evidence="1 2">CGMCC 4.3510</strain>
    </source>
</reference>
<evidence type="ECO:0000313" key="2">
    <source>
        <dbReference type="Proteomes" id="UP000199323"/>
    </source>
</evidence>
<dbReference type="AlphaFoldDB" id="A0A1I2KG82"/>
<dbReference type="RefSeq" id="WP_093716703.1">
    <property type="nucleotide sequence ID" value="NZ_FONG01000022.1"/>
</dbReference>
<proteinExistence type="predicted"/>
<dbReference type="Proteomes" id="UP000199323">
    <property type="component" value="Unassembled WGS sequence"/>
</dbReference>
<dbReference type="EMBL" id="FONG01000022">
    <property type="protein sequence ID" value="SFF64247.1"/>
    <property type="molecule type" value="Genomic_DNA"/>
</dbReference>
<dbReference type="OrthoDB" id="4246848at2"/>
<organism evidence="1 2">
    <name type="scientific">Actinacidiphila alni</name>
    <dbReference type="NCBI Taxonomy" id="380248"/>
    <lineage>
        <taxon>Bacteria</taxon>
        <taxon>Bacillati</taxon>
        <taxon>Actinomycetota</taxon>
        <taxon>Actinomycetes</taxon>
        <taxon>Kitasatosporales</taxon>
        <taxon>Streptomycetaceae</taxon>
        <taxon>Actinacidiphila</taxon>
    </lineage>
</organism>
<accession>A0A1I2KG82</accession>
<keyword evidence="2" id="KW-1185">Reference proteome</keyword>
<protein>
    <recommendedName>
        <fullName evidence="3">ATP-binding protein</fullName>
    </recommendedName>
</protein>
<name>A0A1I2KG82_9ACTN</name>